<dbReference type="AlphaFoldDB" id="A0ABD2A2K1"/>
<name>A0ABD2A2K1_VESSQ</name>
<evidence type="ECO:0000313" key="2">
    <source>
        <dbReference type="EMBL" id="KAL2714607.1"/>
    </source>
</evidence>
<keyword evidence="3" id="KW-1185">Reference proteome</keyword>
<reference evidence="2 3" key="1">
    <citation type="journal article" date="2024" name="Ann. Entomol. Soc. Am.">
        <title>Genomic analyses of the southern and eastern yellowjacket wasps (Hymenoptera: Vespidae) reveal evolutionary signatures of social life.</title>
        <authorList>
            <person name="Catto M.A."/>
            <person name="Caine P.B."/>
            <person name="Orr S.E."/>
            <person name="Hunt B.G."/>
            <person name="Goodisman M.A.D."/>
        </authorList>
    </citation>
    <scope>NUCLEOTIDE SEQUENCE [LARGE SCALE GENOMIC DNA]</scope>
    <source>
        <strain evidence="2">233</strain>
        <tissue evidence="2">Head and thorax</tissue>
    </source>
</reference>
<evidence type="ECO:0000313" key="3">
    <source>
        <dbReference type="Proteomes" id="UP001607302"/>
    </source>
</evidence>
<feature type="compositionally biased region" description="Basic and acidic residues" evidence="1">
    <location>
        <begin position="35"/>
        <end position="54"/>
    </location>
</feature>
<protein>
    <submittedName>
        <fullName evidence="2">Uncharacterized protein</fullName>
    </submittedName>
</protein>
<comment type="caution">
    <text evidence="2">The sequence shown here is derived from an EMBL/GenBank/DDBJ whole genome shotgun (WGS) entry which is preliminary data.</text>
</comment>
<gene>
    <name evidence="2" type="ORF">V1478_015792</name>
</gene>
<evidence type="ECO:0000256" key="1">
    <source>
        <dbReference type="SAM" id="MobiDB-lite"/>
    </source>
</evidence>
<dbReference type="EMBL" id="JAUDFV010000156">
    <property type="protein sequence ID" value="KAL2714607.1"/>
    <property type="molecule type" value="Genomic_DNA"/>
</dbReference>
<dbReference type="Proteomes" id="UP001607302">
    <property type="component" value="Unassembled WGS sequence"/>
</dbReference>
<feature type="region of interest" description="Disordered" evidence="1">
    <location>
        <begin position="35"/>
        <end position="62"/>
    </location>
</feature>
<accession>A0ABD2A2K1</accession>
<sequence>MEFYKTQDSYNSCYTESYQFSDPSVSQYLFEQCRDGKGKSDRKKEKQELTEELSKRKKVEKV</sequence>
<organism evidence="2 3">
    <name type="scientific">Vespula squamosa</name>
    <name type="common">Southern yellow jacket</name>
    <name type="synonym">Wasp</name>
    <dbReference type="NCBI Taxonomy" id="30214"/>
    <lineage>
        <taxon>Eukaryota</taxon>
        <taxon>Metazoa</taxon>
        <taxon>Ecdysozoa</taxon>
        <taxon>Arthropoda</taxon>
        <taxon>Hexapoda</taxon>
        <taxon>Insecta</taxon>
        <taxon>Pterygota</taxon>
        <taxon>Neoptera</taxon>
        <taxon>Endopterygota</taxon>
        <taxon>Hymenoptera</taxon>
        <taxon>Apocrita</taxon>
        <taxon>Aculeata</taxon>
        <taxon>Vespoidea</taxon>
        <taxon>Vespidae</taxon>
        <taxon>Vespinae</taxon>
        <taxon>Vespula</taxon>
    </lineage>
</organism>
<proteinExistence type="predicted"/>